<feature type="region of interest" description="Disordered" evidence="1">
    <location>
        <begin position="1"/>
        <end position="32"/>
    </location>
</feature>
<dbReference type="Proteomes" id="UP000674234">
    <property type="component" value="Unassembled WGS sequence"/>
</dbReference>
<dbReference type="EMBL" id="JAFCNB010000002">
    <property type="protein sequence ID" value="MBP2703154.1"/>
    <property type="molecule type" value="Genomic_DNA"/>
</dbReference>
<protein>
    <submittedName>
        <fullName evidence="2">Uncharacterized protein</fullName>
    </submittedName>
</protein>
<name>A0A941ANY2_9ACTN</name>
<evidence type="ECO:0000256" key="1">
    <source>
        <dbReference type="SAM" id="MobiDB-lite"/>
    </source>
</evidence>
<reference evidence="2" key="1">
    <citation type="submission" date="2021-02" db="EMBL/GenBank/DDBJ databases">
        <title>Draft genome sequence of Microbispora sp. RL4-1S isolated from rice leaves in Thailand.</title>
        <authorList>
            <person name="Muangham S."/>
            <person name="Duangmal K."/>
        </authorList>
    </citation>
    <scope>NUCLEOTIDE SEQUENCE</scope>
    <source>
        <strain evidence="2">RL4-1S</strain>
    </source>
</reference>
<dbReference type="AlphaFoldDB" id="A0A941ANY2"/>
<comment type="caution">
    <text evidence="2">The sequence shown here is derived from an EMBL/GenBank/DDBJ whole genome shotgun (WGS) entry which is preliminary data.</text>
</comment>
<sequence length="259" mass="26406">MGAWWRTASPAVATRAQQHDAGNPGCPGAGDDFVFQGQTTASYYWDDGSGVNGDTGAPASGLPMQKGLAASPSWPMGTKGYVIHGDKKMPFFVGDRGPGVPSDRGVMIDLDGKTFADLTGGTWNSDTYSVEGAGGAGHILVRYVITQWGAGPGKKGAPVPFSAGAYSMTHSPDPCPHAAQAAAAAPLFHARLVAADGAAPEPQTCAAMTAIVVCAVAVCGARMLARRLVRLSPLGGRAAPVGARRRAGVRKDGVPHRGG</sequence>
<organism evidence="2 3">
    <name type="scientific">Microbispora oryzae</name>
    <dbReference type="NCBI Taxonomy" id="2806554"/>
    <lineage>
        <taxon>Bacteria</taxon>
        <taxon>Bacillati</taxon>
        <taxon>Actinomycetota</taxon>
        <taxon>Actinomycetes</taxon>
        <taxon>Streptosporangiales</taxon>
        <taxon>Streptosporangiaceae</taxon>
        <taxon>Microbispora</taxon>
    </lineage>
</organism>
<dbReference type="RefSeq" id="WP_210154451.1">
    <property type="nucleotide sequence ID" value="NZ_JAFCNB010000002.1"/>
</dbReference>
<gene>
    <name evidence="2" type="ORF">JOL79_04980</name>
</gene>
<evidence type="ECO:0000313" key="3">
    <source>
        <dbReference type="Proteomes" id="UP000674234"/>
    </source>
</evidence>
<evidence type="ECO:0000313" key="2">
    <source>
        <dbReference type="EMBL" id="MBP2703154.1"/>
    </source>
</evidence>
<accession>A0A941ANY2</accession>
<keyword evidence="3" id="KW-1185">Reference proteome</keyword>
<proteinExistence type="predicted"/>